<dbReference type="EMBL" id="CM044702">
    <property type="protein sequence ID" value="KAI5676448.1"/>
    <property type="molecule type" value="Genomic_DNA"/>
</dbReference>
<comment type="caution">
    <text evidence="1">The sequence shown here is derived from an EMBL/GenBank/DDBJ whole genome shotgun (WGS) entry which is preliminary data.</text>
</comment>
<reference evidence="2" key="1">
    <citation type="journal article" date="2023" name="Nat. Plants">
        <title>Single-cell RNA sequencing provides a high-resolution roadmap for understanding the multicellular compartmentation of specialized metabolism.</title>
        <authorList>
            <person name="Sun S."/>
            <person name="Shen X."/>
            <person name="Li Y."/>
            <person name="Li Y."/>
            <person name="Wang S."/>
            <person name="Li R."/>
            <person name="Zhang H."/>
            <person name="Shen G."/>
            <person name="Guo B."/>
            <person name="Wei J."/>
            <person name="Xu J."/>
            <person name="St-Pierre B."/>
            <person name="Chen S."/>
            <person name="Sun C."/>
        </authorList>
    </citation>
    <scope>NUCLEOTIDE SEQUENCE [LARGE SCALE GENOMIC DNA]</scope>
</reference>
<organism evidence="1 2">
    <name type="scientific">Catharanthus roseus</name>
    <name type="common">Madagascar periwinkle</name>
    <name type="synonym">Vinca rosea</name>
    <dbReference type="NCBI Taxonomy" id="4058"/>
    <lineage>
        <taxon>Eukaryota</taxon>
        <taxon>Viridiplantae</taxon>
        <taxon>Streptophyta</taxon>
        <taxon>Embryophyta</taxon>
        <taxon>Tracheophyta</taxon>
        <taxon>Spermatophyta</taxon>
        <taxon>Magnoliopsida</taxon>
        <taxon>eudicotyledons</taxon>
        <taxon>Gunneridae</taxon>
        <taxon>Pentapetalae</taxon>
        <taxon>asterids</taxon>
        <taxon>lamiids</taxon>
        <taxon>Gentianales</taxon>
        <taxon>Apocynaceae</taxon>
        <taxon>Rauvolfioideae</taxon>
        <taxon>Vinceae</taxon>
        <taxon>Catharanthinae</taxon>
        <taxon>Catharanthus</taxon>
    </lineage>
</organism>
<evidence type="ECO:0000313" key="1">
    <source>
        <dbReference type="EMBL" id="KAI5676448.1"/>
    </source>
</evidence>
<accession>A0ACC0BUV1</accession>
<proteinExistence type="predicted"/>
<evidence type="ECO:0000313" key="2">
    <source>
        <dbReference type="Proteomes" id="UP001060085"/>
    </source>
</evidence>
<dbReference type="Proteomes" id="UP001060085">
    <property type="component" value="Linkage Group LG02"/>
</dbReference>
<gene>
    <name evidence="1" type="ORF">M9H77_07398</name>
</gene>
<protein>
    <submittedName>
        <fullName evidence="1">Uncharacterized protein</fullName>
    </submittedName>
</protein>
<name>A0ACC0BUV1_CATRO</name>
<sequence length="201" mass="22521">MLPLLGRSRSLLLLLLNAAGSFLSSVLRVTDAALPEKKEGFLPRKKKDQRTILAVIAVDLQIHTTVASESGNDFNFSVFLWTGGQTSRLTPDFSIPDSRSPWIGFRGASSKLSLFISRKMKAVLVQNKIAPAICSPEKYPESWKGEVLSEKLGDAHNCLTLHLTDNVLREIDEKDNAFEIWTKLEKLYLGKFLSNKIYLKE</sequence>
<keyword evidence="2" id="KW-1185">Reference proteome</keyword>